<dbReference type="Proteomes" id="UP000008068">
    <property type="component" value="Unassembled WGS sequence"/>
</dbReference>
<protein>
    <recommendedName>
        <fullName evidence="2">C2H2-type domain-containing protein</fullName>
    </recommendedName>
</protein>
<sequence length="298" mass="33928">MQKTHEKKCMYGGPYRPILPDPSTLQISSFQPQYVAPQDDMERTITQISSLPEQPLQLSRNSAFNTVQSMGEMATSGDTSIYVITKPITPIQYVVLIQKTKPLERTIRYAVDTVSEIKIHQLQESTDLSIVLHNDMRLNLNTVKMLELIPQLRMDSMFKTRVNVADDVPIIHEDMDLFSIVAPNKTSGVTSSFIRRCEICEVDLPTKRASDAHFYSEDHETAQLMYPSKNQQQQSMDRNLGMPNNMMNMNNGGSNEFNCKLCGSRFMDMNSLLNHIRREHDDEPVIPPRPVAHTAPIN</sequence>
<dbReference type="OrthoDB" id="6077919at2759"/>
<feature type="domain" description="C2H2-type" evidence="2">
    <location>
        <begin position="257"/>
        <end position="285"/>
    </location>
</feature>
<dbReference type="HOGENOM" id="CLU_934571_0_0_1"/>
<evidence type="ECO:0000256" key="1">
    <source>
        <dbReference type="PROSITE-ProRule" id="PRU00042"/>
    </source>
</evidence>
<dbReference type="GO" id="GO:0008270">
    <property type="term" value="F:zinc ion binding"/>
    <property type="evidence" value="ECO:0007669"/>
    <property type="project" value="UniProtKB-KW"/>
</dbReference>
<dbReference type="EMBL" id="GL380004">
    <property type="protein sequence ID" value="EGT41862.1"/>
    <property type="molecule type" value="Genomic_DNA"/>
</dbReference>
<dbReference type="PROSITE" id="PS00028">
    <property type="entry name" value="ZINC_FINGER_C2H2_1"/>
    <property type="match status" value="1"/>
</dbReference>
<dbReference type="AlphaFoldDB" id="G0P0T2"/>
<dbReference type="PROSITE" id="PS50157">
    <property type="entry name" value="ZINC_FINGER_C2H2_2"/>
    <property type="match status" value="1"/>
</dbReference>
<evidence type="ECO:0000313" key="4">
    <source>
        <dbReference type="Proteomes" id="UP000008068"/>
    </source>
</evidence>
<gene>
    <name evidence="3" type="ORF">CAEBREN_10240</name>
</gene>
<dbReference type="Gene3D" id="3.30.160.60">
    <property type="entry name" value="Classic Zinc Finger"/>
    <property type="match status" value="1"/>
</dbReference>
<reference evidence="4" key="1">
    <citation type="submission" date="2011-07" db="EMBL/GenBank/DDBJ databases">
        <authorList>
            <consortium name="Caenorhabditis brenneri Sequencing and Analysis Consortium"/>
            <person name="Wilson R.K."/>
        </authorList>
    </citation>
    <scope>NUCLEOTIDE SEQUENCE [LARGE SCALE GENOMIC DNA]</scope>
    <source>
        <strain evidence="4">PB2801</strain>
    </source>
</reference>
<proteinExistence type="predicted"/>
<name>G0P0T2_CAEBE</name>
<organism evidence="4">
    <name type="scientific">Caenorhabditis brenneri</name>
    <name type="common">Nematode worm</name>
    <dbReference type="NCBI Taxonomy" id="135651"/>
    <lineage>
        <taxon>Eukaryota</taxon>
        <taxon>Metazoa</taxon>
        <taxon>Ecdysozoa</taxon>
        <taxon>Nematoda</taxon>
        <taxon>Chromadorea</taxon>
        <taxon>Rhabditida</taxon>
        <taxon>Rhabditina</taxon>
        <taxon>Rhabditomorpha</taxon>
        <taxon>Rhabditoidea</taxon>
        <taxon>Rhabditidae</taxon>
        <taxon>Peloderinae</taxon>
        <taxon>Caenorhabditis</taxon>
    </lineage>
</organism>
<keyword evidence="1" id="KW-0479">Metal-binding</keyword>
<keyword evidence="1" id="KW-0863">Zinc-finger</keyword>
<evidence type="ECO:0000259" key="2">
    <source>
        <dbReference type="PROSITE" id="PS50157"/>
    </source>
</evidence>
<dbReference type="SMART" id="SM00355">
    <property type="entry name" value="ZnF_C2H2"/>
    <property type="match status" value="2"/>
</dbReference>
<dbReference type="InParanoid" id="G0P0T2"/>
<evidence type="ECO:0000313" key="3">
    <source>
        <dbReference type="EMBL" id="EGT41862.1"/>
    </source>
</evidence>
<keyword evidence="1" id="KW-0862">Zinc</keyword>
<dbReference type="eggNOG" id="KOG1721">
    <property type="taxonomic scope" value="Eukaryota"/>
</dbReference>
<keyword evidence="4" id="KW-1185">Reference proteome</keyword>
<accession>G0P0T2</accession>
<dbReference type="InterPro" id="IPR013087">
    <property type="entry name" value="Znf_C2H2_type"/>
</dbReference>
<dbReference type="STRING" id="135651.G0P0T2"/>